<dbReference type="InterPro" id="IPR040389">
    <property type="entry name" value="SMR"/>
</dbReference>
<reference evidence="4 5" key="1">
    <citation type="submission" date="2024-03" db="EMBL/GenBank/DDBJ databases">
        <authorList>
            <person name="Martinez-Hernandez J."/>
        </authorList>
    </citation>
    <scope>NUCLEOTIDE SEQUENCE [LARGE SCALE GENOMIC DNA]</scope>
</reference>
<protein>
    <submittedName>
        <fullName evidence="4">Uncharacterized protein</fullName>
    </submittedName>
</protein>
<organism evidence="4 5">
    <name type="scientific">Lupinus luteus</name>
    <name type="common">European yellow lupine</name>
    <dbReference type="NCBI Taxonomy" id="3873"/>
    <lineage>
        <taxon>Eukaryota</taxon>
        <taxon>Viridiplantae</taxon>
        <taxon>Streptophyta</taxon>
        <taxon>Embryophyta</taxon>
        <taxon>Tracheophyta</taxon>
        <taxon>Spermatophyta</taxon>
        <taxon>Magnoliopsida</taxon>
        <taxon>eudicotyledons</taxon>
        <taxon>Gunneridae</taxon>
        <taxon>Pentapetalae</taxon>
        <taxon>rosids</taxon>
        <taxon>fabids</taxon>
        <taxon>Fabales</taxon>
        <taxon>Fabaceae</taxon>
        <taxon>Papilionoideae</taxon>
        <taxon>50 kb inversion clade</taxon>
        <taxon>genistoids sensu lato</taxon>
        <taxon>core genistoids</taxon>
        <taxon>Genisteae</taxon>
        <taxon>Lupinus</taxon>
    </lineage>
</organism>
<proteinExistence type="predicted"/>
<dbReference type="GO" id="GO:0032875">
    <property type="term" value="P:regulation of DNA endoreduplication"/>
    <property type="evidence" value="ECO:0007669"/>
    <property type="project" value="InterPro"/>
</dbReference>
<evidence type="ECO:0000256" key="1">
    <source>
        <dbReference type="ARBA" id="ARBA00023013"/>
    </source>
</evidence>
<sequence>MDKIPSFDDNINMSPIITKSNEAKTIQNDVIHTPTSRESKIPEMVSCPPAPRRKKSLVSHKRKHVDEFQFFEDTLIKKTCMRFLDPLFLGGAAHVYQ</sequence>
<dbReference type="GO" id="GO:0004860">
    <property type="term" value="F:protein kinase inhibitor activity"/>
    <property type="evidence" value="ECO:0007669"/>
    <property type="project" value="UniProtKB-KW"/>
</dbReference>
<keyword evidence="1" id="KW-0649">Protein kinase inhibitor</keyword>
<dbReference type="PANTHER" id="PTHR33142">
    <property type="entry name" value="CYCLIN-DEPENDENT PROTEIN KINASE INHIBITOR SMR13"/>
    <property type="match status" value="1"/>
</dbReference>
<evidence type="ECO:0000256" key="3">
    <source>
        <dbReference type="SAM" id="MobiDB-lite"/>
    </source>
</evidence>
<comment type="caution">
    <text evidence="4">The sequence shown here is derived from an EMBL/GenBank/DDBJ whole genome shotgun (WGS) entry which is preliminary data.</text>
</comment>
<accession>A0AAV1XJD4</accession>
<dbReference type="Proteomes" id="UP001497480">
    <property type="component" value="Unassembled WGS sequence"/>
</dbReference>
<evidence type="ECO:0000313" key="5">
    <source>
        <dbReference type="Proteomes" id="UP001497480"/>
    </source>
</evidence>
<dbReference type="EMBL" id="CAXHTB010000015">
    <property type="protein sequence ID" value="CAL0321234.1"/>
    <property type="molecule type" value="Genomic_DNA"/>
</dbReference>
<evidence type="ECO:0000256" key="2">
    <source>
        <dbReference type="ARBA" id="ARBA00023306"/>
    </source>
</evidence>
<dbReference type="AlphaFoldDB" id="A0AAV1XJD4"/>
<name>A0AAV1XJD4_LUPLU</name>
<keyword evidence="2" id="KW-0131">Cell cycle</keyword>
<feature type="region of interest" description="Disordered" evidence="3">
    <location>
        <begin position="37"/>
        <end position="58"/>
    </location>
</feature>
<gene>
    <name evidence="4" type="ORF">LLUT_LOCUS22294</name>
</gene>
<evidence type="ECO:0000313" key="4">
    <source>
        <dbReference type="EMBL" id="CAL0321234.1"/>
    </source>
</evidence>
<dbReference type="PANTHER" id="PTHR33142:SF13">
    <property type="entry name" value="CYCLIN-DEPENDENT PROTEIN KINASE INHIBITOR SMR1"/>
    <property type="match status" value="1"/>
</dbReference>
<keyword evidence="5" id="KW-1185">Reference proteome</keyword>